<gene>
    <name evidence="4" type="ORF">SDRG_06567</name>
</gene>
<evidence type="ECO:0000313" key="4">
    <source>
        <dbReference type="EMBL" id="EQC35809.1"/>
    </source>
</evidence>
<sequence length="798" mass="85434">MDATVFAVDLERASSLAGISYDELVDGIRGDRHSTLQAVVLESEADGDWTGASALAAYVLTSGKTTFYGVPYALQQLQRRTILEHALSQLLLAGITRVVLAVSANQPEVRAHVEQSPVAACLHLEYLELPPSVLESVPETILAGRHLLSGPFLIHAPDRVFDKDVIERFLAFYQTTHSVCMLSETRMDMAQRMHSTTVRVQVASPRANGSTNVRIGRDLASYNGVDAGLYIVSPKIFVVLENLLHGAGALSLPEALAFGFRSLKVMPTTEHCNWFGVDSDDELLHAVEFNLAATLSPFTFPALLSPQKPRKSVLLSVGSSPSSHASETARGAFQGFVVDVPTTRVTATSPLLPRLSLKVHECALATHVTSSPHNELSVSIPLPEVASPTTSSPSKSAFLIQQSTASNFVLAVPDGPMRRRSQLPSDVVDVALEATTGDGAIAVRLTVQKQVPRIGYLILLTALLSVSAQGAALQTLSGISPFLKMFWRAFGSSIVFSILAVISVVHDGWPTLPSPRQALFEAIVCILSYLTYNATFFWALDHTSVGHAYIFSNCHSVLIVFGKCFLGQPVAALESSGAILGALGGALTTMDSDAASSPTSLSRVIEPTLRGDVVALAGAIGGVFYLVNAKVLREKLGVWVFVAYLFTTAWVLILPLLCALGVEFDVSTDPRIGLFGWVHHFGTEVLIVVVCSGLGTMGFISAMRYFPPLVISVTMLLEPIVATLFSLLSGTADVPHALTIVGGLTVILGTLLVVYSTRKSTEHIDVTAAMLSTVPETKQPRNATKRPSYYGTMSQVKS</sequence>
<feature type="transmembrane region" description="Helical" evidence="2">
    <location>
        <begin position="518"/>
        <end position="540"/>
    </location>
</feature>
<feature type="transmembrane region" description="Helical" evidence="2">
    <location>
        <begin position="639"/>
        <end position="662"/>
    </location>
</feature>
<feature type="domain" description="EamA" evidence="3">
    <location>
        <begin position="454"/>
        <end position="589"/>
    </location>
</feature>
<accession>T0QD37</accession>
<evidence type="ECO:0000256" key="1">
    <source>
        <dbReference type="SAM" id="MobiDB-lite"/>
    </source>
</evidence>
<keyword evidence="5" id="KW-1185">Reference proteome</keyword>
<dbReference type="SUPFAM" id="SSF103481">
    <property type="entry name" value="Multidrug resistance efflux transporter EmrE"/>
    <property type="match status" value="1"/>
</dbReference>
<dbReference type="InParanoid" id="T0QD37"/>
<feature type="transmembrane region" description="Helical" evidence="2">
    <location>
        <begin position="454"/>
        <end position="473"/>
    </location>
</feature>
<name>T0QD37_SAPDV</name>
<keyword evidence="2" id="KW-1133">Transmembrane helix</keyword>
<proteinExistence type="predicted"/>
<dbReference type="Pfam" id="PF00892">
    <property type="entry name" value="EamA"/>
    <property type="match status" value="1"/>
</dbReference>
<dbReference type="InterPro" id="IPR029044">
    <property type="entry name" value="Nucleotide-diphossugar_trans"/>
</dbReference>
<keyword evidence="2" id="KW-0812">Transmembrane</keyword>
<dbReference type="PANTHER" id="PTHR22911:SF79">
    <property type="entry name" value="MOBA-LIKE NTP TRANSFERASE DOMAIN-CONTAINING PROTEIN"/>
    <property type="match status" value="1"/>
</dbReference>
<dbReference type="Proteomes" id="UP000030762">
    <property type="component" value="Unassembled WGS sequence"/>
</dbReference>
<keyword evidence="2" id="KW-0472">Membrane</keyword>
<evidence type="ECO:0000259" key="3">
    <source>
        <dbReference type="Pfam" id="PF00892"/>
    </source>
</evidence>
<dbReference type="OMA" id="HEIMEHV"/>
<feature type="transmembrane region" description="Helical" evidence="2">
    <location>
        <begin position="734"/>
        <end position="755"/>
    </location>
</feature>
<feature type="region of interest" description="Disordered" evidence="1">
    <location>
        <begin position="777"/>
        <end position="798"/>
    </location>
</feature>
<feature type="transmembrane region" description="Helical" evidence="2">
    <location>
        <begin position="485"/>
        <end position="506"/>
    </location>
</feature>
<feature type="transmembrane region" description="Helical" evidence="2">
    <location>
        <begin position="709"/>
        <end position="728"/>
    </location>
</feature>
<dbReference type="OrthoDB" id="74158at2759"/>
<dbReference type="VEuPathDB" id="FungiDB:SDRG_06567"/>
<dbReference type="InterPro" id="IPR000620">
    <property type="entry name" value="EamA_dom"/>
</dbReference>
<dbReference type="eggNOG" id="ENOG502RK9E">
    <property type="taxonomic scope" value="Eukaryota"/>
</dbReference>
<reference evidence="4 5" key="1">
    <citation type="submission" date="2012-04" db="EMBL/GenBank/DDBJ databases">
        <title>The Genome Sequence of Saprolegnia declina VS20.</title>
        <authorList>
            <consortium name="The Broad Institute Genome Sequencing Platform"/>
            <person name="Russ C."/>
            <person name="Nusbaum C."/>
            <person name="Tyler B."/>
            <person name="van West P."/>
            <person name="Dieguez-Uribeondo J."/>
            <person name="de Bruijn I."/>
            <person name="Tripathy S."/>
            <person name="Jiang R."/>
            <person name="Young S.K."/>
            <person name="Zeng Q."/>
            <person name="Gargeya S."/>
            <person name="Fitzgerald M."/>
            <person name="Haas B."/>
            <person name="Abouelleil A."/>
            <person name="Alvarado L."/>
            <person name="Arachchi H.M."/>
            <person name="Berlin A."/>
            <person name="Chapman S.B."/>
            <person name="Goldberg J."/>
            <person name="Griggs A."/>
            <person name="Gujja S."/>
            <person name="Hansen M."/>
            <person name="Howarth C."/>
            <person name="Imamovic A."/>
            <person name="Larimer J."/>
            <person name="McCowen C."/>
            <person name="Montmayeur A."/>
            <person name="Murphy C."/>
            <person name="Neiman D."/>
            <person name="Pearson M."/>
            <person name="Priest M."/>
            <person name="Roberts A."/>
            <person name="Saif S."/>
            <person name="Shea T."/>
            <person name="Sisk P."/>
            <person name="Sykes S."/>
            <person name="Wortman J."/>
            <person name="Nusbaum C."/>
            <person name="Birren B."/>
        </authorList>
    </citation>
    <scope>NUCLEOTIDE SEQUENCE [LARGE SCALE GENOMIC DNA]</scope>
    <source>
        <strain evidence="4 5">VS20</strain>
    </source>
</reference>
<dbReference type="InterPro" id="IPR037185">
    <property type="entry name" value="EmrE-like"/>
</dbReference>
<dbReference type="RefSeq" id="XP_008610571.1">
    <property type="nucleotide sequence ID" value="XM_008612349.1"/>
</dbReference>
<feature type="transmembrane region" description="Helical" evidence="2">
    <location>
        <begin position="674"/>
        <end position="697"/>
    </location>
</feature>
<dbReference type="EMBL" id="JH767149">
    <property type="protein sequence ID" value="EQC35809.1"/>
    <property type="molecule type" value="Genomic_DNA"/>
</dbReference>
<organism evidence="4 5">
    <name type="scientific">Saprolegnia diclina (strain VS20)</name>
    <dbReference type="NCBI Taxonomy" id="1156394"/>
    <lineage>
        <taxon>Eukaryota</taxon>
        <taxon>Sar</taxon>
        <taxon>Stramenopiles</taxon>
        <taxon>Oomycota</taxon>
        <taxon>Saprolegniomycetes</taxon>
        <taxon>Saprolegniales</taxon>
        <taxon>Saprolegniaceae</taxon>
        <taxon>Saprolegnia</taxon>
    </lineage>
</organism>
<evidence type="ECO:0000256" key="2">
    <source>
        <dbReference type="SAM" id="Phobius"/>
    </source>
</evidence>
<dbReference type="Gene3D" id="3.90.550.10">
    <property type="entry name" value="Spore Coat Polysaccharide Biosynthesis Protein SpsA, Chain A"/>
    <property type="match status" value="1"/>
</dbReference>
<dbReference type="GeneID" id="19947294"/>
<evidence type="ECO:0000313" key="5">
    <source>
        <dbReference type="Proteomes" id="UP000030762"/>
    </source>
</evidence>
<dbReference type="AlphaFoldDB" id="T0QD37"/>
<protein>
    <recommendedName>
        <fullName evidence="3">EamA domain-containing protein</fullName>
    </recommendedName>
</protein>
<feature type="transmembrane region" description="Helical" evidence="2">
    <location>
        <begin position="609"/>
        <end position="627"/>
    </location>
</feature>
<dbReference type="SUPFAM" id="SSF53448">
    <property type="entry name" value="Nucleotide-diphospho-sugar transferases"/>
    <property type="match status" value="1"/>
</dbReference>
<dbReference type="PANTHER" id="PTHR22911">
    <property type="entry name" value="ACYL-MALONYL CONDENSING ENZYME-RELATED"/>
    <property type="match status" value="1"/>
</dbReference>
<dbReference type="GO" id="GO:0016020">
    <property type="term" value="C:membrane"/>
    <property type="evidence" value="ECO:0007669"/>
    <property type="project" value="InterPro"/>
</dbReference>